<protein>
    <submittedName>
        <fullName evidence="3">Ikzf5 (DUF668)</fullName>
    </submittedName>
</protein>
<dbReference type="GO" id="GO:0045927">
    <property type="term" value="P:positive regulation of growth"/>
    <property type="evidence" value="ECO:0007669"/>
    <property type="project" value="InterPro"/>
</dbReference>
<organism evidence="3 4">
    <name type="scientific">Rhynchospora pubera</name>
    <dbReference type="NCBI Taxonomy" id="906938"/>
    <lineage>
        <taxon>Eukaryota</taxon>
        <taxon>Viridiplantae</taxon>
        <taxon>Streptophyta</taxon>
        <taxon>Embryophyta</taxon>
        <taxon>Tracheophyta</taxon>
        <taxon>Spermatophyta</taxon>
        <taxon>Magnoliopsida</taxon>
        <taxon>Liliopsida</taxon>
        <taxon>Poales</taxon>
        <taxon>Cyperaceae</taxon>
        <taxon>Cyperoideae</taxon>
        <taxon>Rhynchosporeae</taxon>
        <taxon>Rhynchospora</taxon>
    </lineage>
</organism>
<dbReference type="Pfam" id="PF05003">
    <property type="entry name" value="DUF668"/>
    <property type="match status" value="1"/>
</dbReference>
<keyword evidence="4" id="KW-1185">Reference proteome</keyword>
<feature type="domain" description="DUF668" evidence="1">
    <location>
        <begin position="321"/>
        <end position="407"/>
    </location>
</feature>
<proteinExistence type="predicted"/>
<dbReference type="InterPro" id="IPR007700">
    <property type="entry name" value="DUF668"/>
</dbReference>
<name>A0AAV8E7K0_9POAL</name>
<gene>
    <name evidence="3" type="ORF">LUZ62_059601</name>
</gene>
<dbReference type="InterPro" id="IPR045021">
    <property type="entry name" value="PSI1/2/3"/>
</dbReference>
<evidence type="ECO:0000259" key="1">
    <source>
        <dbReference type="Pfam" id="PF05003"/>
    </source>
</evidence>
<sequence length="582" mass="64833">MGCVCSKGRDRRGAAYAVRDAPEAGFSDKRRSGYSAYDSRELAILSGKASAGKLSETSIGRASIAGLEKAVEVLDTLGSSMSSLNTGSGFISGAANRGNRISILAFEVANTIAKATTLWKSFSDENIRVLKEDVLKSEGVRLLVSSDEKELLGIAAADKRDELAHFSKEVIRFGDLCKDPVWHNLGRYFQKLDSDFASQDLSKAELDAAVHQLIDLAHNTSELYHELHALDRFEQDYHRKFREEKVFRGARKESLMILLSELKRQRKHVKGLKKKSLWSRNLEEVVEKLVDIVVFLHKQIRDAFGHAASNSVVYEQGTGKRLGECGLALHYANIINQIDNIVCRPLSVPPSARDNLYHALPNAVKSSLRSRLHTTNDQDEEYTVAKIKSEMQKTLCWIMPIAENTIRAHQGFGWVGEWANIGTEVSKKSNQQSTITRIQTLYHANKATTEEYLLDLVVWLHHLVVQVKSRGYAIKSTKQAATLNNSPLQAKEVPSSPQISEDEREMLEKLSLEGITLGRSRSFDLDRGARIKNSKSLFPSRSCGSSPVRELGAAVDWEVEKTRVLDVMDGLDALDLYASNFA</sequence>
<dbReference type="Pfam" id="PF11961">
    <property type="entry name" value="DUF3475"/>
    <property type="match status" value="1"/>
</dbReference>
<evidence type="ECO:0000313" key="3">
    <source>
        <dbReference type="EMBL" id="KAJ4775344.1"/>
    </source>
</evidence>
<accession>A0AAV8E7K0</accession>
<dbReference type="PANTHER" id="PTHR31730">
    <property type="entry name" value="OS01G0873900 PROTEIN"/>
    <property type="match status" value="1"/>
</dbReference>
<feature type="domain" description="DUF3475" evidence="2">
    <location>
        <begin position="103"/>
        <end position="159"/>
    </location>
</feature>
<dbReference type="EMBL" id="JAMFTS010000003">
    <property type="protein sequence ID" value="KAJ4775344.1"/>
    <property type="molecule type" value="Genomic_DNA"/>
</dbReference>
<dbReference type="PANTHER" id="PTHR31730:SF37">
    <property type="entry name" value="OS06G0716000 PROTEIN"/>
    <property type="match status" value="1"/>
</dbReference>
<evidence type="ECO:0000313" key="4">
    <source>
        <dbReference type="Proteomes" id="UP001140206"/>
    </source>
</evidence>
<evidence type="ECO:0000259" key="2">
    <source>
        <dbReference type="Pfam" id="PF11961"/>
    </source>
</evidence>
<dbReference type="Proteomes" id="UP001140206">
    <property type="component" value="Chromosome 3"/>
</dbReference>
<comment type="caution">
    <text evidence="3">The sequence shown here is derived from an EMBL/GenBank/DDBJ whole genome shotgun (WGS) entry which is preliminary data.</text>
</comment>
<reference evidence="3" key="1">
    <citation type="submission" date="2022-08" db="EMBL/GenBank/DDBJ databases">
        <authorList>
            <person name="Marques A."/>
        </authorList>
    </citation>
    <scope>NUCLEOTIDE SEQUENCE</scope>
    <source>
        <strain evidence="3">RhyPub2mFocal</strain>
        <tissue evidence="3">Leaves</tissue>
    </source>
</reference>
<dbReference type="AlphaFoldDB" id="A0AAV8E7K0"/>
<dbReference type="InterPro" id="IPR021864">
    <property type="entry name" value="DUF3475"/>
</dbReference>